<geneLocation type="plasmid" evidence="2 3">
    <name>unnamed1</name>
</geneLocation>
<dbReference type="GO" id="GO:0030163">
    <property type="term" value="P:protein catabolic process"/>
    <property type="evidence" value="ECO:0007669"/>
    <property type="project" value="TreeGrafter"/>
</dbReference>
<keyword evidence="2" id="KW-0614">Plasmid</keyword>
<dbReference type="PANTHER" id="PTHR23076:SF97">
    <property type="entry name" value="ATP-DEPENDENT ZINC METALLOPROTEASE YME1L1"/>
    <property type="match status" value="1"/>
</dbReference>
<evidence type="ECO:0000259" key="1">
    <source>
        <dbReference type="SMART" id="SM00382"/>
    </source>
</evidence>
<dbReference type="Gene3D" id="1.20.58.760">
    <property type="entry name" value="Peptidase M41"/>
    <property type="match status" value="1"/>
</dbReference>
<organism evidence="2 3">
    <name type="scientific">Tritonibacter mobilis F1926</name>
    <dbReference type="NCBI Taxonomy" id="1265309"/>
    <lineage>
        <taxon>Bacteria</taxon>
        <taxon>Pseudomonadati</taxon>
        <taxon>Pseudomonadota</taxon>
        <taxon>Alphaproteobacteria</taxon>
        <taxon>Rhodobacterales</taxon>
        <taxon>Paracoccaceae</taxon>
        <taxon>Tritonibacter</taxon>
    </lineage>
</organism>
<dbReference type="GO" id="GO:0005886">
    <property type="term" value="C:plasma membrane"/>
    <property type="evidence" value="ECO:0007669"/>
    <property type="project" value="TreeGrafter"/>
</dbReference>
<dbReference type="InterPro" id="IPR037219">
    <property type="entry name" value="Peptidase_M41-like"/>
</dbReference>
<dbReference type="InterPro" id="IPR027417">
    <property type="entry name" value="P-loop_NTPase"/>
</dbReference>
<dbReference type="EMBL" id="CP015231">
    <property type="protein sequence ID" value="ANP42602.1"/>
    <property type="molecule type" value="Genomic_DNA"/>
</dbReference>
<dbReference type="SUPFAM" id="SSF52540">
    <property type="entry name" value="P-loop containing nucleoside triphosphate hydrolases"/>
    <property type="match status" value="1"/>
</dbReference>
<sequence>MSNIQSWAPYARDILRRLRHAQTVVTNDLFDEAKQIVPVEDPPARNLLQSLSELEEAQTRDSQELAELREAGIDGFAMDEDGNDRPQHSIPADTILVCLQLAASFGTHKGFCERALVPGAVNVIEGFKMNQMETAATQIGRLFLPEGWAAQTYAAKNVTSPALQIISPPVGNSGTLSPNCQREFKRKVLSSLAQPHPLLILLPEGLQLDPNLRHVLPKAQRLVALDGDMMLMLLSETHSATRKIDSDVVRPLLPHDADLKSLDTPILLASLRAPTAAGAAKQMSDLLHTPVDPNRMTLDDINGNSPAHHAAQGLVDDLTTWRAGQTPWSAIPHSLLISGEPGVGKSFLARAVSASAEVPLIESSFGRWQAQGHLGDMLGAMRKSFAEAIEKKPAVLFIDEIDSAGARDSADKNNSNYRHQVINQFLAEVDALMREEGVLLIGACNHPGNPDPAILRPGRFDHHAELGRPPLAQVRHMISRVLPGDTKLEELALEFAGQTPAEIDAQLRSAKSTARRAGGSFDAAWVLAHLPAATPQTNARQRRIALHESGHAIAAALLRAVPVTQMVLAKGTGQTHRSNVVHEGLLSEFEDEMTILLAGRAAERLTLGTISAGAGGEDGSDLQLATQLLLSCDRQAGLGIHGNSWLGKAEMSRLTQHERDRLRVKLDKMERRALRLLEPHRERLERLAAQLLEVREMDAEDLRPWLEDLIPSARPPIDSPHAGFKPS</sequence>
<dbReference type="Pfam" id="PF00004">
    <property type="entry name" value="AAA"/>
    <property type="match status" value="1"/>
</dbReference>
<dbReference type="SUPFAM" id="SSF140990">
    <property type="entry name" value="FtsH protease domain-like"/>
    <property type="match status" value="1"/>
</dbReference>
<dbReference type="GO" id="GO:0005524">
    <property type="term" value="F:ATP binding"/>
    <property type="evidence" value="ECO:0007669"/>
    <property type="project" value="InterPro"/>
</dbReference>
<dbReference type="GO" id="GO:0006508">
    <property type="term" value="P:proteolysis"/>
    <property type="evidence" value="ECO:0007669"/>
    <property type="project" value="InterPro"/>
</dbReference>
<dbReference type="GO" id="GO:0004222">
    <property type="term" value="F:metalloendopeptidase activity"/>
    <property type="evidence" value="ECO:0007669"/>
    <property type="project" value="InterPro"/>
</dbReference>
<dbReference type="KEGG" id="rmb:K529_017695"/>
<dbReference type="SMART" id="SM00382">
    <property type="entry name" value="AAA"/>
    <property type="match status" value="1"/>
</dbReference>
<dbReference type="InterPro" id="IPR003593">
    <property type="entry name" value="AAA+_ATPase"/>
</dbReference>
<dbReference type="InterPro" id="IPR000642">
    <property type="entry name" value="Peptidase_M41"/>
</dbReference>
<dbReference type="AlphaFoldDB" id="A0A1B1A7P8"/>
<dbReference type="GO" id="GO:0016887">
    <property type="term" value="F:ATP hydrolysis activity"/>
    <property type="evidence" value="ECO:0007669"/>
    <property type="project" value="InterPro"/>
</dbReference>
<gene>
    <name evidence="2" type="ORF">K529_017695</name>
</gene>
<dbReference type="Gene3D" id="3.40.50.300">
    <property type="entry name" value="P-loop containing nucleotide triphosphate hydrolases"/>
    <property type="match status" value="1"/>
</dbReference>
<protein>
    <recommendedName>
        <fullName evidence="1">AAA+ ATPase domain-containing protein</fullName>
    </recommendedName>
</protein>
<dbReference type="Proteomes" id="UP000013243">
    <property type="component" value="Plasmid unnamed1"/>
</dbReference>
<dbReference type="CDD" id="cd19481">
    <property type="entry name" value="RecA-like_protease"/>
    <property type="match status" value="1"/>
</dbReference>
<proteinExistence type="predicted"/>
<dbReference type="Pfam" id="PF01434">
    <property type="entry name" value="Peptidase_M41"/>
    <property type="match status" value="1"/>
</dbReference>
<evidence type="ECO:0000313" key="2">
    <source>
        <dbReference type="EMBL" id="ANP42602.1"/>
    </source>
</evidence>
<accession>A0A1B1A7P8</accession>
<reference evidence="2 3" key="1">
    <citation type="journal article" date="2016" name="ISME J.">
        <title>Global occurrence and heterogeneity of the Roseobacter-clade species Ruegeria mobilis.</title>
        <authorList>
            <person name="Sonnenschein E."/>
            <person name="Gram L."/>
        </authorList>
    </citation>
    <scope>NUCLEOTIDE SEQUENCE [LARGE SCALE GENOMIC DNA]</scope>
    <source>
        <strain evidence="2 3">F1926</strain>
        <plasmid evidence="2 3">unnamed1</plasmid>
    </source>
</reference>
<dbReference type="GO" id="GO:0004176">
    <property type="term" value="F:ATP-dependent peptidase activity"/>
    <property type="evidence" value="ECO:0007669"/>
    <property type="project" value="InterPro"/>
</dbReference>
<dbReference type="PANTHER" id="PTHR23076">
    <property type="entry name" value="METALLOPROTEASE M41 FTSH"/>
    <property type="match status" value="1"/>
</dbReference>
<evidence type="ECO:0000313" key="3">
    <source>
        <dbReference type="Proteomes" id="UP000013243"/>
    </source>
</evidence>
<dbReference type="OrthoDB" id="9809379at2"/>
<feature type="domain" description="AAA+ ATPase" evidence="1">
    <location>
        <begin position="331"/>
        <end position="470"/>
    </location>
</feature>
<dbReference type="InterPro" id="IPR003959">
    <property type="entry name" value="ATPase_AAA_core"/>
</dbReference>
<name>A0A1B1A7P8_9RHOB</name>